<accession>A0A7X0SQW6</accession>
<dbReference type="Pfam" id="PF05721">
    <property type="entry name" value="PhyH"/>
    <property type="match status" value="1"/>
</dbReference>
<dbReference type="InterPro" id="IPR008775">
    <property type="entry name" value="Phytyl_CoA_dOase-like"/>
</dbReference>
<dbReference type="PANTHER" id="PTHR20883:SF46">
    <property type="entry name" value="PHYTANOYL-COA HYDROXYLASE"/>
    <property type="match status" value="1"/>
</dbReference>
<keyword evidence="2" id="KW-1185">Reference proteome</keyword>
<dbReference type="GO" id="GO:0005506">
    <property type="term" value="F:iron ion binding"/>
    <property type="evidence" value="ECO:0007669"/>
    <property type="project" value="UniProtKB-ARBA"/>
</dbReference>
<proteinExistence type="predicted"/>
<keyword evidence="1" id="KW-0560">Oxidoreductase</keyword>
<organism evidence="1 2">
    <name type="scientific">Cohnella zeiphila</name>
    <dbReference type="NCBI Taxonomy" id="2761120"/>
    <lineage>
        <taxon>Bacteria</taxon>
        <taxon>Bacillati</taxon>
        <taxon>Bacillota</taxon>
        <taxon>Bacilli</taxon>
        <taxon>Bacillales</taxon>
        <taxon>Paenibacillaceae</taxon>
        <taxon>Cohnella</taxon>
    </lineage>
</organism>
<dbReference type="PANTHER" id="PTHR20883">
    <property type="entry name" value="PHYTANOYL-COA DIOXYGENASE DOMAIN CONTAINING 1"/>
    <property type="match status" value="1"/>
</dbReference>
<sequence>MEKKTPNRTLFSYDNTEEVQLAQTIAGTMYRYDNLPKDRIASMEQLNEEHVRQFWERGYLVVDRVLNEQEIRTSIDALMDIIYDRSVGSRVQFVKPKSELLTDEAKELAARKVYEYADHEPRLRAIIDHREILRAMEKLLGEKPKMVQDQAILKPPSGGAEKPWHQDMAYGNLAYDKSVIGIWIALDPAELDNGCMHVIPYSHRTGATPHYAVRDWQICDVSVQVDRDVAVPLQPGGALLFSGLLHHGTPPNFSNKRRRSIQIHYAPESAVKLKPQAYKQMFTNELTHAEC</sequence>
<dbReference type="EMBL" id="JACJVO010000033">
    <property type="protein sequence ID" value="MBB6734431.1"/>
    <property type="molecule type" value="Genomic_DNA"/>
</dbReference>
<gene>
    <name evidence="1" type="ORF">H7C18_26240</name>
</gene>
<comment type="caution">
    <text evidence="1">The sequence shown here is derived from an EMBL/GenBank/DDBJ whole genome shotgun (WGS) entry which is preliminary data.</text>
</comment>
<dbReference type="GO" id="GO:0016706">
    <property type="term" value="F:2-oxoglutarate-dependent dioxygenase activity"/>
    <property type="evidence" value="ECO:0007669"/>
    <property type="project" value="UniProtKB-ARBA"/>
</dbReference>
<reference evidence="1 2" key="1">
    <citation type="submission" date="2020-08" db="EMBL/GenBank/DDBJ databases">
        <title>Cohnella phylogeny.</title>
        <authorList>
            <person name="Dunlap C."/>
        </authorList>
    </citation>
    <scope>NUCLEOTIDE SEQUENCE [LARGE SCALE GENOMIC DNA]</scope>
    <source>
        <strain evidence="1 2">CBP 2801</strain>
    </source>
</reference>
<name>A0A7X0SQW6_9BACL</name>
<dbReference type="RefSeq" id="WP_185132090.1">
    <property type="nucleotide sequence ID" value="NZ_JACJVO010000033.1"/>
</dbReference>
<evidence type="ECO:0000313" key="2">
    <source>
        <dbReference type="Proteomes" id="UP000564644"/>
    </source>
</evidence>
<protein>
    <submittedName>
        <fullName evidence="1">Phytanoyl-CoA dioxygenase family protein</fullName>
    </submittedName>
</protein>
<dbReference type="Proteomes" id="UP000564644">
    <property type="component" value="Unassembled WGS sequence"/>
</dbReference>
<dbReference type="SUPFAM" id="SSF51197">
    <property type="entry name" value="Clavaminate synthase-like"/>
    <property type="match status" value="1"/>
</dbReference>
<evidence type="ECO:0000313" key="1">
    <source>
        <dbReference type="EMBL" id="MBB6734431.1"/>
    </source>
</evidence>
<keyword evidence="1" id="KW-0223">Dioxygenase</keyword>
<dbReference type="AlphaFoldDB" id="A0A7X0SQW6"/>
<dbReference type="Gene3D" id="2.60.120.620">
    <property type="entry name" value="q2cbj1_9rhob like domain"/>
    <property type="match status" value="1"/>
</dbReference>